<protein>
    <recommendedName>
        <fullName evidence="4">Gag protein</fullName>
    </recommendedName>
</protein>
<gene>
    <name evidence="2" type="ORF">BDV95DRAFT_501923</name>
</gene>
<accession>A0A7C8I8H4</accession>
<comment type="caution">
    <text evidence="2">The sequence shown here is derived from an EMBL/GenBank/DDBJ whole genome shotgun (WGS) entry which is preliminary data.</text>
</comment>
<dbReference type="OrthoDB" id="4951733at2759"/>
<reference evidence="2 3" key="1">
    <citation type="submission" date="2020-01" db="EMBL/GenBank/DDBJ databases">
        <authorList>
            <consortium name="DOE Joint Genome Institute"/>
            <person name="Haridas S."/>
            <person name="Albert R."/>
            <person name="Binder M."/>
            <person name="Bloem J."/>
            <person name="Labutti K."/>
            <person name="Salamov A."/>
            <person name="Andreopoulos B."/>
            <person name="Baker S.E."/>
            <person name="Barry K."/>
            <person name="Bills G."/>
            <person name="Bluhm B.H."/>
            <person name="Cannon C."/>
            <person name="Castanera R."/>
            <person name="Culley D.E."/>
            <person name="Daum C."/>
            <person name="Ezra D."/>
            <person name="Gonzalez J.B."/>
            <person name="Henrissat B."/>
            <person name="Kuo A."/>
            <person name="Liang C."/>
            <person name="Lipzen A."/>
            <person name="Lutzoni F."/>
            <person name="Magnuson J."/>
            <person name="Mondo S."/>
            <person name="Nolan M."/>
            <person name="Ohm R."/>
            <person name="Pangilinan J."/>
            <person name="Park H.-J.H."/>
            <person name="Ramirez L."/>
            <person name="Alfaro M."/>
            <person name="Sun H."/>
            <person name="Tritt A."/>
            <person name="Yoshinaga Y."/>
            <person name="Zwiers L.-H.L."/>
            <person name="Turgeon B.G."/>
            <person name="Goodwin S.B."/>
            <person name="Spatafora J.W."/>
            <person name="Crous P.W."/>
            <person name="Grigoriev I.V."/>
        </authorList>
    </citation>
    <scope>NUCLEOTIDE SEQUENCE [LARGE SCALE GENOMIC DNA]</scope>
    <source>
        <strain evidence="2 3">CBS 611.86</strain>
    </source>
</reference>
<feature type="compositionally biased region" description="Basic residues" evidence="1">
    <location>
        <begin position="308"/>
        <end position="320"/>
    </location>
</feature>
<dbReference type="AlphaFoldDB" id="A0A7C8I8H4"/>
<feature type="region of interest" description="Disordered" evidence="1">
    <location>
        <begin position="367"/>
        <end position="404"/>
    </location>
</feature>
<proteinExistence type="predicted"/>
<feature type="compositionally biased region" description="Basic and acidic residues" evidence="1">
    <location>
        <begin position="367"/>
        <end position="379"/>
    </location>
</feature>
<sequence>MSTLPHRDPTVILTDSTNWMKWYKQLQARCAALNVWSKIDPKQTQRALEKPVMPIAPHPRSYPASVAAITEYHTQWTNENNNDSELPEFRAEKPSDFTATGKTAFKDDDAFYRNELETFKIRDRDYESEQAKIAKIAEYIQTTVSPHLAYHSLTAGDPLRVWVANLAATAGVDNEEEERRARDRYQAAIKQMKNLSHWDVWLMEFDQAVTEGKALRIPDCLSERYIKDDFNRAVDKITPQWTAAFMQSGLRDPTVGTKEMIKQYREYLVIKHPLKTRTTKAAFAASGPTLNSEEGDDTATRENNSARGRGRRRGRGRGNRQGRQDTRRCKVCNQPHELSACWYAYLKSAPEWWTPSEPLLAMSKQRLENSTDLQEEVRSSKRQRSRAPYIKRGQSSTLGSETTD</sequence>
<feature type="compositionally biased region" description="Polar residues" evidence="1">
    <location>
        <begin position="393"/>
        <end position="404"/>
    </location>
</feature>
<evidence type="ECO:0008006" key="4">
    <source>
        <dbReference type="Google" id="ProtNLM"/>
    </source>
</evidence>
<evidence type="ECO:0000313" key="3">
    <source>
        <dbReference type="Proteomes" id="UP000481861"/>
    </source>
</evidence>
<organism evidence="2 3">
    <name type="scientific">Massariosphaeria phaeospora</name>
    <dbReference type="NCBI Taxonomy" id="100035"/>
    <lineage>
        <taxon>Eukaryota</taxon>
        <taxon>Fungi</taxon>
        <taxon>Dikarya</taxon>
        <taxon>Ascomycota</taxon>
        <taxon>Pezizomycotina</taxon>
        <taxon>Dothideomycetes</taxon>
        <taxon>Pleosporomycetidae</taxon>
        <taxon>Pleosporales</taxon>
        <taxon>Pleosporales incertae sedis</taxon>
        <taxon>Massariosphaeria</taxon>
    </lineage>
</organism>
<keyword evidence="3" id="KW-1185">Reference proteome</keyword>
<evidence type="ECO:0000256" key="1">
    <source>
        <dbReference type="SAM" id="MobiDB-lite"/>
    </source>
</evidence>
<feature type="region of interest" description="Disordered" evidence="1">
    <location>
        <begin position="281"/>
        <end position="328"/>
    </location>
</feature>
<dbReference type="Proteomes" id="UP000481861">
    <property type="component" value="Unassembled WGS sequence"/>
</dbReference>
<evidence type="ECO:0000313" key="2">
    <source>
        <dbReference type="EMBL" id="KAF2867830.1"/>
    </source>
</evidence>
<dbReference type="EMBL" id="JAADJZ010000021">
    <property type="protein sequence ID" value="KAF2867830.1"/>
    <property type="molecule type" value="Genomic_DNA"/>
</dbReference>
<name>A0A7C8I8H4_9PLEO</name>